<protein>
    <submittedName>
        <fullName evidence="2">Uncharacterized protein</fullName>
    </submittedName>
</protein>
<reference evidence="2 3" key="1">
    <citation type="journal article" date="2008" name="Nature">
        <title>The genome of the model beetle and pest Tribolium castaneum.</title>
        <authorList>
            <consortium name="Tribolium Genome Sequencing Consortium"/>
            <person name="Richards S."/>
            <person name="Gibbs R.A."/>
            <person name="Weinstock G.M."/>
            <person name="Brown S.J."/>
            <person name="Denell R."/>
            <person name="Beeman R.W."/>
            <person name="Gibbs R."/>
            <person name="Beeman R.W."/>
            <person name="Brown S.J."/>
            <person name="Bucher G."/>
            <person name="Friedrich M."/>
            <person name="Grimmelikhuijzen C.J."/>
            <person name="Klingler M."/>
            <person name="Lorenzen M."/>
            <person name="Richards S."/>
            <person name="Roth S."/>
            <person name="Schroder R."/>
            <person name="Tautz D."/>
            <person name="Zdobnov E.M."/>
            <person name="Muzny D."/>
            <person name="Gibbs R.A."/>
            <person name="Weinstock G.M."/>
            <person name="Attaway T."/>
            <person name="Bell S."/>
            <person name="Buhay C.J."/>
            <person name="Chandrabose M.N."/>
            <person name="Chavez D."/>
            <person name="Clerk-Blankenburg K.P."/>
            <person name="Cree A."/>
            <person name="Dao M."/>
            <person name="Davis C."/>
            <person name="Chacko J."/>
            <person name="Dinh H."/>
            <person name="Dugan-Rocha S."/>
            <person name="Fowler G."/>
            <person name="Garner T.T."/>
            <person name="Garnes J."/>
            <person name="Gnirke A."/>
            <person name="Hawes A."/>
            <person name="Hernandez J."/>
            <person name="Hines S."/>
            <person name="Holder M."/>
            <person name="Hume J."/>
            <person name="Jhangiani S.N."/>
            <person name="Joshi V."/>
            <person name="Khan Z.M."/>
            <person name="Jackson L."/>
            <person name="Kovar C."/>
            <person name="Kowis A."/>
            <person name="Lee S."/>
            <person name="Lewis L.R."/>
            <person name="Margolis J."/>
            <person name="Morgan M."/>
            <person name="Nazareth L.V."/>
            <person name="Nguyen N."/>
            <person name="Okwuonu G."/>
            <person name="Parker D."/>
            <person name="Richards S."/>
            <person name="Ruiz S.J."/>
            <person name="Santibanez J."/>
            <person name="Savard J."/>
            <person name="Scherer S.E."/>
            <person name="Schneider B."/>
            <person name="Sodergren E."/>
            <person name="Tautz D."/>
            <person name="Vattahil S."/>
            <person name="Villasana D."/>
            <person name="White C.S."/>
            <person name="Wright R."/>
            <person name="Park Y."/>
            <person name="Beeman R.W."/>
            <person name="Lord J."/>
            <person name="Oppert B."/>
            <person name="Lorenzen M."/>
            <person name="Brown S."/>
            <person name="Wang L."/>
            <person name="Savard J."/>
            <person name="Tautz D."/>
            <person name="Richards S."/>
            <person name="Weinstock G."/>
            <person name="Gibbs R.A."/>
            <person name="Liu Y."/>
            <person name="Worley K."/>
            <person name="Weinstock G."/>
            <person name="Elsik C.G."/>
            <person name="Reese J.T."/>
            <person name="Elhaik E."/>
            <person name="Landan G."/>
            <person name="Graur D."/>
            <person name="Arensburger P."/>
            <person name="Atkinson P."/>
            <person name="Beeman R.W."/>
            <person name="Beidler J."/>
            <person name="Brown S.J."/>
            <person name="Demuth J.P."/>
            <person name="Drury D.W."/>
            <person name="Du Y.Z."/>
            <person name="Fujiwara H."/>
            <person name="Lorenzen M."/>
            <person name="Maselli V."/>
            <person name="Osanai M."/>
            <person name="Park Y."/>
            <person name="Robertson H.M."/>
            <person name="Tu Z."/>
            <person name="Wang J.J."/>
            <person name="Wang S."/>
            <person name="Richards S."/>
            <person name="Song H."/>
            <person name="Zhang L."/>
            <person name="Sodergren E."/>
            <person name="Werner D."/>
            <person name="Stanke M."/>
            <person name="Morgenstern B."/>
            <person name="Solovyev V."/>
            <person name="Kosarev P."/>
            <person name="Brown G."/>
            <person name="Chen H.C."/>
            <person name="Ermolaeva O."/>
            <person name="Hlavina W."/>
            <person name="Kapustin Y."/>
            <person name="Kiryutin B."/>
            <person name="Kitts P."/>
            <person name="Maglott D."/>
            <person name="Pruitt K."/>
            <person name="Sapojnikov V."/>
            <person name="Souvorov A."/>
            <person name="Mackey A.J."/>
            <person name="Waterhouse R.M."/>
            <person name="Wyder S."/>
            <person name="Zdobnov E.M."/>
            <person name="Zdobnov E.M."/>
            <person name="Wyder S."/>
            <person name="Kriventseva E.V."/>
            <person name="Kadowaki T."/>
            <person name="Bork P."/>
            <person name="Aranda M."/>
            <person name="Bao R."/>
            <person name="Beermann A."/>
            <person name="Berns N."/>
            <person name="Bolognesi R."/>
            <person name="Bonneton F."/>
            <person name="Bopp D."/>
            <person name="Brown S.J."/>
            <person name="Bucher G."/>
            <person name="Butts T."/>
            <person name="Chaumot A."/>
            <person name="Denell R.E."/>
            <person name="Ferrier D.E."/>
            <person name="Friedrich M."/>
            <person name="Gordon C.M."/>
            <person name="Jindra M."/>
            <person name="Klingler M."/>
            <person name="Lan Q."/>
            <person name="Lattorff H.M."/>
            <person name="Laudet V."/>
            <person name="von Levetsow C."/>
            <person name="Liu Z."/>
            <person name="Lutz R."/>
            <person name="Lynch J.A."/>
            <person name="da Fonseca R.N."/>
            <person name="Posnien N."/>
            <person name="Reuter R."/>
            <person name="Roth S."/>
            <person name="Savard J."/>
            <person name="Schinko J.B."/>
            <person name="Schmitt C."/>
            <person name="Schoppmeier M."/>
            <person name="Schroder R."/>
            <person name="Shippy T.D."/>
            <person name="Simonnet F."/>
            <person name="Marques-Souza H."/>
            <person name="Tautz D."/>
            <person name="Tomoyasu Y."/>
            <person name="Trauner J."/>
            <person name="Van der Zee M."/>
            <person name="Vervoort M."/>
            <person name="Wittkopp N."/>
            <person name="Wimmer E.A."/>
            <person name="Yang X."/>
            <person name="Jones A.K."/>
            <person name="Sattelle D.B."/>
            <person name="Ebert P.R."/>
            <person name="Nelson D."/>
            <person name="Scott J.G."/>
            <person name="Beeman R.W."/>
            <person name="Muthukrishnan S."/>
            <person name="Kramer K.J."/>
            <person name="Arakane Y."/>
            <person name="Beeman R.W."/>
            <person name="Zhu Q."/>
            <person name="Hogenkamp D."/>
            <person name="Dixit R."/>
            <person name="Oppert B."/>
            <person name="Jiang H."/>
            <person name="Zou Z."/>
            <person name="Marshall J."/>
            <person name="Elpidina E."/>
            <person name="Vinokurov K."/>
            <person name="Oppert C."/>
            <person name="Zou Z."/>
            <person name="Evans J."/>
            <person name="Lu Z."/>
            <person name="Zhao P."/>
            <person name="Sumathipala N."/>
            <person name="Altincicek B."/>
            <person name="Vilcinskas A."/>
            <person name="Williams M."/>
            <person name="Hultmark D."/>
            <person name="Hetru C."/>
            <person name="Jiang H."/>
            <person name="Grimmelikhuijzen C.J."/>
            <person name="Hauser F."/>
            <person name="Cazzamali G."/>
            <person name="Williamson M."/>
            <person name="Park Y."/>
            <person name="Li B."/>
            <person name="Tanaka Y."/>
            <person name="Predel R."/>
            <person name="Neupert S."/>
            <person name="Schachtner J."/>
            <person name="Verleyen P."/>
            <person name="Raible F."/>
            <person name="Bork P."/>
            <person name="Friedrich M."/>
            <person name="Walden K.K."/>
            <person name="Robertson H.M."/>
            <person name="Angeli S."/>
            <person name="Foret S."/>
            <person name="Bucher G."/>
            <person name="Schuetz S."/>
            <person name="Maleszka R."/>
            <person name="Wimmer E.A."/>
            <person name="Beeman R.W."/>
            <person name="Lorenzen M."/>
            <person name="Tomoyasu Y."/>
            <person name="Miller S.C."/>
            <person name="Grossmann D."/>
            <person name="Bucher G."/>
        </authorList>
    </citation>
    <scope>NUCLEOTIDE SEQUENCE [LARGE SCALE GENOMIC DNA]</scope>
    <source>
        <strain evidence="2 3">Georgia GA2</strain>
    </source>
</reference>
<evidence type="ECO:0000313" key="2">
    <source>
        <dbReference type="EMBL" id="EFA08984.1"/>
    </source>
</evidence>
<reference evidence="2 3" key="2">
    <citation type="journal article" date="2010" name="Nucleic Acids Res.">
        <title>BeetleBase in 2010: revisions to provide comprehensive genomic information for Tribolium castaneum.</title>
        <authorList>
            <person name="Kim H.S."/>
            <person name="Murphy T."/>
            <person name="Xia J."/>
            <person name="Caragea D."/>
            <person name="Park Y."/>
            <person name="Beeman R.W."/>
            <person name="Lorenzen M.D."/>
            <person name="Butcher S."/>
            <person name="Manak J.R."/>
            <person name="Brown S.J."/>
        </authorList>
    </citation>
    <scope>GENOME REANNOTATION</scope>
    <source>
        <strain evidence="2 3">Georgia GA2</strain>
    </source>
</reference>
<dbReference type="AlphaFoldDB" id="D6WYH9"/>
<dbReference type="InParanoid" id="D6WYH9"/>
<dbReference type="EMBL" id="KQ971362">
    <property type="protein sequence ID" value="EFA08984.1"/>
    <property type="molecule type" value="Genomic_DNA"/>
</dbReference>
<name>D6WYH9_TRICA</name>
<evidence type="ECO:0000313" key="3">
    <source>
        <dbReference type="Proteomes" id="UP000007266"/>
    </source>
</evidence>
<evidence type="ECO:0000256" key="1">
    <source>
        <dbReference type="SAM" id="SignalP"/>
    </source>
</evidence>
<accession>D6WYH9</accession>
<keyword evidence="1" id="KW-0732">Signal</keyword>
<dbReference type="Proteomes" id="UP000007266">
    <property type="component" value="Linkage group 8"/>
</dbReference>
<dbReference type="HOGENOM" id="CLU_2561274_0_0_1"/>
<proteinExistence type="predicted"/>
<sequence length="82" mass="9370">MARFKATLYLAFITLFIINNYAEAQNKNRKVTTPQKLSFTDDLVDMILGFIFDLVDTFQGVMDMFGAVGRKKRSILSQVLTK</sequence>
<keyword evidence="3" id="KW-1185">Reference proteome</keyword>
<feature type="chain" id="PRO_5003089848" evidence="1">
    <location>
        <begin position="25"/>
        <end position="82"/>
    </location>
</feature>
<gene>
    <name evidence="2" type="primary">GLEAN_06691</name>
    <name evidence="2" type="ORF">TcasGA2_TC006691</name>
</gene>
<organism evidence="2 3">
    <name type="scientific">Tribolium castaneum</name>
    <name type="common">Red flour beetle</name>
    <dbReference type="NCBI Taxonomy" id="7070"/>
    <lineage>
        <taxon>Eukaryota</taxon>
        <taxon>Metazoa</taxon>
        <taxon>Ecdysozoa</taxon>
        <taxon>Arthropoda</taxon>
        <taxon>Hexapoda</taxon>
        <taxon>Insecta</taxon>
        <taxon>Pterygota</taxon>
        <taxon>Neoptera</taxon>
        <taxon>Endopterygota</taxon>
        <taxon>Coleoptera</taxon>
        <taxon>Polyphaga</taxon>
        <taxon>Cucujiformia</taxon>
        <taxon>Tenebrionidae</taxon>
        <taxon>Tenebrionidae incertae sedis</taxon>
        <taxon>Tribolium</taxon>
    </lineage>
</organism>
<feature type="signal peptide" evidence="1">
    <location>
        <begin position="1"/>
        <end position="24"/>
    </location>
</feature>